<organism evidence="1 2">
    <name type="scientific">Nosema bombycis (strain CQ1 / CVCC 102059)</name>
    <name type="common">Microsporidian parasite</name>
    <name type="synonym">Pebrine of silkworm</name>
    <dbReference type="NCBI Taxonomy" id="578461"/>
    <lineage>
        <taxon>Eukaryota</taxon>
        <taxon>Fungi</taxon>
        <taxon>Fungi incertae sedis</taxon>
        <taxon>Microsporidia</taxon>
        <taxon>Nosematidae</taxon>
        <taxon>Nosema</taxon>
    </lineage>
</organism>
<gene>
    <name evidence="1" type="ORF">NBO_7g0029</name>
</gene>
<dbReference type="Proteomes" id="UP000016927">
    <property type="component" value="Unassembled WGS sequence"/>
</dbReference>
<protein>
    <submittedName>
        <fullName evidence="1">Uncharacterized protein</fullName>
    </submittedName>
</protein>
<accession>R0KWD0</accession>
<keyword evidence="2" id="KW-1185">Reference proteome</keyword>
<dbReference type="HOGENOM" id="CLU_2813057_0_0_1"/>
<dbReference type="AlphaFoldDB" id="R0KWD0"/>
<dbReference type="OrthoDB" id="2192750at2759"/>
<proteinExistence type="predicted"/>
<dbReference type="VEuPathDB" id="MicrosporidiaDB:NBO_7g0029"/>
<name>R0KWD0_NOSB1</name>
<reference evidence="1 2" key="1">
    <citation type="journal article" date="2013" name="BMC Genomics">
        <title>Comparative genomics of parasitic silkworm microsporidia reveal an association between genome expansion and host adaptation.</title>
        <authorList>
            <person name="Pan G."/>
            <person name="Xu J."/>
            <person name="Li T."/>
            <person name="Xia Q."/>
            <person name="Liu S.L."/>
            <person name="Zhang G."/>
            <person name="Li S."/>
            <person name="Li C."/>
            <person name="Liu H."/>
            <person name="Yang L."/>
            <person name="Liu T."/>
            <person name="Zhang X."/>
            <person name="Wu Z."/>
            <person name="Fan W."/>
            <person name="Dang X."/>
            <person name="Xiang H."/>
            <person name="Tao M."/>
            <person name="Li Y."/>
            <person name="Hu J."/>
            <person name="Li Z."/>
            <person name="Lin L."/>
            <person name="Luo J."/>
            <person name="Geng L."/>
            <person name="Wang L."/>
            <person name="Long M."/>
            <person name="Wan Y."/>
            <person name="He N."/>
            <person name="Zhang Z."/>
            <person name="Lu C."/>
            <person name="Keeling P.J."/>
            <person name="Wang J."/>
            <person name="Xiang Z."/>
            <person name="Zhou Z."/>
        </authorList>
    </citation>
    <scope>NUCLEOTIDE SEQUENCE [LARGE SCALE GENOMIC DNA]</scope>
    <source>
        <strain evidence="2">CQ1 / CVCC 102059</strain>
    </source>
</reference>
<evidence type="ECO:0000313" key="1">
    <source>
        <dbReference type="EMBL" id="EOB15211.1"/>
    </source>
</evidence>
<evidence type="ECO:0000313" key="2">
    <source>
        <dbReference type="Proteomes" id="UP000016927"/>
    </source>
</evidence>
<sequence length="67" mass="8064">MILLDLFYNVLAETDDLEKASEIVKKELLKRKVSLVKSQDTYEYVKMRYENLLELEKKVRKVKELKN</sequence>
<dbReference type="EMBL" id="KB908915">
    <property type="protein sequence ID" value="EOB15211.1"/>
    <property type="molecule type" value="Genomic_DNA"/>
</dbReference>